<dbReference type="InterPro" id="IPR039535">
    <property type="entry name" value="ASST-like"/>
</dbReference>
<dbReference type="AlphaFoldDB" id="W9WT55"/>
<dbReference type="RefSeq" id="XP_007743951.1">
    <property type="nucleotide sequence ID" value="XM_007745761.1"/>
</dbReference>
<dbReference type="PANTHER" id="PTHR35340:SF6">
    <property type="entry name" value="ASST-DOMAIN-CONTAINING PROTEIN"/>
    <property type="match status" value="1"/>
</dbReference>
<accession>W9WT55</accession>
<dbReference type="OrthoDB" id="5377172at2759"/>
<comment type="caution">
    <text evidence="1">The sequence shown here is derived from an EMBL/GenBank/DDBJ whole genome shotgun (WGS) entry which is preliminary data.</text>
</comment>
<reference evidence="1 2" key="1">
    <citation type="submission" date="2013-03" db="EMBL/GenBank/DDBJ databases">
        <title>The Genome Sequence of Cladophialophora psammophila CBS 110553.</title>
        <authorList>
            <consortium name="The Broad Institute Genomics Platform"/>
            <person name="Cuomo C."/>
            <person name="de Hoog S."/>
            <person name="Gorbushina A."/>
            <person name="Walker B."/>
            <person name="Young S.K."/>
            <person name="Zeng Q."/>
            <person name="Gargeya S."/>
            <person name="Fitzgerald M."/>
            <person name="Haas B."/>
            <person name="Abouelleil A."/>
            <person name="Allen A.W."/>
            <person name="Alvarado L."/>
            <person name="Arachchi H.M."/>
            <person name="Berlin A.M."/>
            <person name="Chapman S.B."/>
            <person name="Gainer-Dewar J."/>
            <person name="Goldberg J."/>
            <person name="Griggs A."/>
            <person name="Gujja S."/>
            <person name="Hansen M."/>
            <person name="Howarth C."/>
            <person name="Imamovic A."/>
            <person name="Ireland A."/>
            <person name="Larimer J."/>
            <person name="McCowan C."/>
            <person name="Murphy C."/>
            <person name="Pearson M."/>
            <person name="Poon T.W."/>
            <person name="Priest M."/>
            <person name="Roberts A."/>
            <person name="Saif S."/>
            <person name="Shea T."/>
            <person name="Sisk P."/>
            <person name="Sykes S."/>
            <person name="Wortman J."/>
            <person name="Nusbaum C."/>
            <person name="Birren B."/>
        </authorList>
    </citation>
    <scope>NUCLEOTIDE SEQUENCE [LARGE SCALE GENOMIC DNA]</scope>
    <source>
        <strain evidence="1 2">CBS 110553</strain>
    </source>
</reference>
<dbReference type="GeneID" id="19189878"/>
<dbReference type="Pfam" id="PF14269">
    <property type="entry name" value="Arylsulfotran_2"/>
    <property type="match status" value="2"/>
</dbReference>
<keyword evidence="2" id="KW-1185">Reference proteome</keyword>
<dbReference type="HOGENOM" id="CLU_1124426_0_0_1"/>
<sequence length="247" mass="26744">MTDTGDLVWSGPIGPSYNVRVQDYNGAPVLAHFSGEGTAGASAVVGHGYGGITVRDTSYNVITRVCPTLNHFTMETGVTAECHADVHESFITARNTMLVTAYNTTRADLTSVGGPKDGWILDSMAVELNITTGHALGMYFSSRVHSPICRLIRTISHWLGSVPGKVIIKVRHYWSTFLVNPQGKILWEINGLDGGDFGKLPEGAAFSWQHFARIQSISSTQAVISWFGNNNYLPDLGNMKPTTGVTL</sequence>
<evidence type="ECO:0000313" key="2">
    <source>
        <dbReference type="Proteomes" id="UP000019471"/>
    </source>
</evidence>
<evidence type="ECO:0000313" key="1">
    <source>
        <dbReference type="EMBL" id="EXJ71352.1"/>
    </source>
</evidence>
<dbReference type="EMBL" id="AMGX01000007">
    <property type="protein sequence ID" value="EXJ71352.1"/>
    <property type="molecule type" value="Genomic_DNA"/>
</dbReference>
<proteinExistence type="predicted"/>
<name>W9WT55_9EURO</name>
<dbReference type="STRING" id="1182543.W9WT55"/>
<dbReference type="eggNOG" id="ENOG502SHE7">
    <property type="taxonomic scope" value="Eukaryota"/>
</dbReference>
<gene>
    <name evidence="1" type="ORF">A1O5_05159</name>
</gene>
<protein>
    <submittedName>
        <fullName evidence="1">Uncharacterized protein</fullName>
    </submittedName>
</protein>
<dbReference type="Proteomes" id="UP000019471">
    <property type="component" value="Unassembled WGS sequence"/>
</dbReference>
<dbReference type="InterPro" id="IPR053143">
    <property type="entry name" value="Arylsulfate_ST"/>
</dbReference>
<organism evidence="1 2">
    <name type="scientific">Cladophialophora psammophila CBS 110553</name>
    <dbReference type="NCBI Taxonomy" id="1182543"/>
    <lineage>
        <taxon>Eukaryota</taxon>
        <taxon>Fungi</taxon>
        <taxon>Dikarya</taxon>
        <taxon>Ascomycota</taxon>
        <taxon>Pezizomycotina</taxon>
        <taxon>Eurotiomycetes</taxon>
        <taxon>Chaetothyriomycetidae</taxon>
        <taxon>Chaetothyriales</taxon>
        <taxon>Herpotrichiellaceae</taxon>
        <taxon>Cladophialophora</taxon>
    </lineage>
</organism>
<dbReference type="PANTHER" id="PTHR35340">
    <property type="entry name" value="PQQ ENZYME REPEAT PROTEIN-RELATED"/>
    <property type="match status" value="1"/>
</dbReference>